<dbReference type="OrthoDB" id="6510177at2759"/>
<evidence type="ECO:0000313" key="2">
    <source>
        <dbReference type="Proteomes" id="UP000298663"/>
    </source>
</evidence>
<name>A0A4U5NCU4_STECR</name>
<dbReference type="PANTHER" id="PTHR10796:SF97">
    <property type="entry name" value="SSD DOMAIN-CONTAINING PROTEIN"/>
    <property type="match status" value="1"/>
</dbReference>
<gene>
    <name evidence="1" type="ORF">L596_014688</name>
</gene>
<sequence>MLAKDNGTMLRNEYLNETVQILDVISTGFPIFNPKTEKNESFNQFCSGFCQINEPVRQFYNGFQVKMGESSLNSSRSERISLHYPVTSLFGREVSLQPNFFGIELFNKTAEAEQRWTNMKMVKMIIFQFRAEQHSEWKDDDVKKWELAVGNYFNG</sequence>
<dbReference type="GO" id="GO:0005886">
    <property type="term" value="C:plasma membrane"/>
    <property type="evidence" value="ECO:0007669"/>
    <property type="project" value="TreeGrafter"/>
</dbReference>
<protein>
    <submittedName>
        <fullName evidence="1">Uncharacterized protein</fullName>
    </submittedName>
</protein>
<dbReference type="GO" id="GO:0018996">
    <property type="term" value="P:molting cycle, collagen and cuticulin-based cuticle"/>
    <property type="evidence" value="ECO:0007669"/>
    <property type="project" value="TreeGrafter"/>
</dbReference>
<proteinExistence type="predicted"/>
<dbReference type="Proteomes" id="UP000298663">
    <property type="component" value="Unassembled WGS sequence"/>
</dbReference>
<dbReference type="InterPro" id="IPR051697">
    <property type="entry name" value="Patched_domain-protein"/>
</dbReference>
<dbReference type="EMBL" id="AZBU02000004">
    <property type="protein sequence ID" value="TKR80648.1"/>
    <property type="molecule type" value="Genomic_DNA"/>
</dbReference>
<dbReference type="AlphaFoldDB" id="A0A4U5NCU4"/>
<accession>A0A4U5NCU4</accession>
<comment type="caution">
    <text evidence="1">The sequence shown here is derived from an EMBL/GenBank/DDBJ whole genome shotgun (WGS) entry which is preliminary data.</text>
</comment>
<dbReference type="GO" id="GO:0006897">
    <property type="term" value="P:endocytosis"/>
    <property type="evidence" value="ECO:0007669"/>
    <property type="project" value="TreeGrafter"/>
</dbReference>
<keyword evidence="2" id="KW-1185">Reference proteome</keyword>
<reference evidence="1 2" key="1">
    <citation type="journal article" date="2015" name="Genome Biol.">
        <title>Comparative genomics of Steinernema reveals deeply conserved gene regulatory networks.</title>
        <authorList>
            <person name="Dillman A.R."/>
            <person name="Macchietto M."/>
            <person name="Porter C.F."/>
            <person name="Rogers A."/>
            <person name="Williams B."/>
            <person name="Antoshechkin I."/>
            <person name="Lee M.M."/>
            <person name="Goodwin Z."/>
            <person name="Lu X."/>
            <person name="Lewis E.E."/>
            <person name="Goodrich-Blair H."/>
            <person name="Stock S.P."/>
            <person name="Adams B.J."/>
            <person name="Sternberg P.W."/>
            <person name="Mortazavi A."/>
        </authorList>
    </citation>
    <scope>NUCLEOTIDE SEQUENCE [LARGE SCALE GENOMIC DNA]</scope>
    <source>
        <strain evidence="1 2">ALL</strain>
    </source>
</reference>
<dbReference type="PANTHER" id="PTHR10796">
    <property type="entry name" value="PATCHED-RELATED"/>
    <property type="match status" value="1"/>
</dbReference>
<evidence type="ECO:0000313" key="1">
    <source>
        <dbReference type="EMBL" id="TKR80648.1"/>
    </source>
</evidence>
<organism evidence="1 2">
    <name type="scientific">Steinernema carpocapsae</name>
    <name type="common">Entomopathogenic nematode</name>
    <dbReference type="NCBI Taxonomy" id="34508"/>
    <lineage>
        <taxon>Eukaryota</taxon>
        <taxon>Metazoa</taxon>
        <taxon>Ecdysozoa</taxon>
        <taxon>Nematoda</taxon>
        <taxon>Chromadorea</taxon>
        <taxon>Rhabditida</taxon>
        <taxon>Tylenchina</taxon>
        <taxon>Panagrolaimomorpha</taxon>
        <taxon>Strongyloidoidea</taxon>
        <taxon>Steinernematidae</taxon>
        <taxon>Steinernema</taxon>
    </lineage>
</organism>
<dbReference type="GO" id="GO:0030659">
    <property type="term" value="C:cytoplasmic vesicle membrane"/>
    <property type="evidence" value="ECO:0007669"/>
    <property type="project" value="TreeGrafter"/>
</dbReference>
<reference evidence="1 2" key="2">
    <citation type="journal article" date="2019" name="G3 (Bethesda)">
        <title>Hybrid Assembly of the Genome of the Entomopathogenic Nematode Steinernema carpocapsae Identifies the X-Chromosome.</title>
        <authorList>
            <person name="Serra L."/>
            <person name="Macchietto M."/>
            <person name="Macias-Munoz A."/>
            <person name="McGill C.J."/>
            <person name="Rodriguez I.M."/>
            <person name="Rodriguez B."/>
            <person name="Murad R."/>
            <person name="Mortazavi A."/>
        </authorList>
    </citation>
    <scope>NUCLEOTIDE SEQUENCE [LARGE SCALE GENOMIC DNA]</scope>
    <source>
        <strain evidence="1 2">ALL</strain>
    </source>
</reference>